<proteinExistence type="predicted"/>
<dbReference type="Gene3D" id="3.40.50.300">
    <property type="entry name" value="P-loop containing nucleotide triphosphate hydrolases"/>
    <property type="match status" value="1"/>
</dbReference>
<dbReference type="Proteomes" id="UP000321907">
    <property type="component" value="Unassembled WGS sequence"/>
</dbReference>
<evidence type="ECO:0000313" key="4">
    <source>
        <dbReference type="EMBL" id="TXF91651.1"/>
    </source>
</evidence>
<dbReference type="SUPFAM" id="SSF52540">
    <property type="entry name" value="P-loop containing nucleoside triphosphate hydrolases"/>
    <property type="match status" value="1"/>
</dbReference>
<keyword evidence="5" id="KW-1185">Reference proteome</keyword>
<dbReference type="EMBL" id="VOXD01000001">
    <property type="protein sequence ID" value="TXF91651.1"/>
    <property type="molecule type" value="Genomic_DNA"/>
</dbReference>
<evidence type="ECO:0000256" key="2">
    <source>
        <dbReference type="ARBA" id="ARBA00022840"/>
    </source>
</evidence>
<dbReference type="AlphaFoldDB" id="A0A5C7FXV9"/>
<dbReference type="SMART" id="SM00382">
    <property type="entry name" value="AAA"/>
    <property type="match status" value="1"/>
</dbReference>
<gene>
    <name evidence="4" type="ORF">FUA23_00265</name>
</gene>
<accession>A0A5C7FXV9</accession>
<dbReference type="RefSeq" id="WP_147928692.1">
    <property type="nucleotide sequence ID" value="NZ_VOXD01000001.1"/>
</dbReference>
<protein>
    <submittedName>
        <fullName evidence="4">ABC transporter ATP-binding protein</fullName>
    </submittedName>
</protein>
<name>A0A5C7FXV9_9BACT</name>
<keyword evidence="1" id="KW-0547">Nucleotide-binding</keyword>
<dbReference type="Pfam" id="PF00005">
    <property type="entry name" value="ABC_tran"/>
    <property type="match status" value="1"/>
</dbReference>
<evidence type="ECO:0000259" key="3">
    <source>
        <dbReference type="PROSITE" id="PS50893"/>
    </source>
</evidence>
<reference evidence="4 5" key="1">
    <citation type="submission" date="2019-08" db="EMBL/GenBank/DDBJ databases">
        <title>Lewinella sp. strain SSH13 Genome sequencing and assembly.</title>
        <authorList>
            <person name="Kim I."/>
        </authorList>
    </citation>
    <scope>NUCLEOTIDE SEQUENCE [LARGE SCALE GENOMIC DNA]</scope>
    <source>
        <strain evidence="4 5">SSH13</strain>
    </source>
</reference>
<feature type="domain" description="ABC transporter" evidence="3">
    <location>
        <begin position="4"/>
        <end position="234"/>
    </location>
</feature>
<sequence>MSIIKISNLQKAYGSKSVLRGIDLSVEAGQIIGYIGPNGAGKSTTIRILAGLDKNYTGDVEVLGFDVKKDPMEVKRRIGYIPEAAEIYEMLTPKEFYELVGGLQDLPWETTQKRASRLQEYLDLKYSPDQRIDTFSKGMKQKVLLISGLLHDPDLIFLDEPLAGLDANSVIRVKDLLQQLTERGKTIFYSSHIMEVVEKISDRIILLNDGKIAANGTFAEINAQAHSGSLETLFSQLTGGSAARTDFDFTADE</sequence>
<keyword evidence="2 4" id="KW-0067">ATP-binding</keyword>
<dbReference type="PANTHER" id="PTHR43613:SF1">
    <property type="entry name" value="ABC TRANSPORTER, ATP-BINDING PROTEIN"/>
    <property type="match status" value="1"/>
</dbReference>
<dbReference type="InterPro" id="IPR017871">
    <property type="entry name" value="ABC_transporter-like_CS"/>
</dbReference>
<evidence type="ECO:0000256" key="1">
    <source>
        <dbReference type="ARBA" id="ARBA00022741"/>
    </source>
</evidence>
<dbReference type="InterPro" id="IPR003439">
    <property type="entry name" value="ABC_transporter-like_ATP-bd"/>
</dbReference>
<dbReference type="PROSITE" id="PS00211">
    <property type="entry name" value="ABC_TRANSPORTER_1"/>
    <property type="match status" value="1"/>
</dbReference>
<dbReference type="PANTHER" id="PTHR43613">
    <property type="entry name" value="ABC TRANSPORTER, ATP-BINDING PROTEIN"/>
    <property type="match status" value="1"/>
</dbReference>
<dbReference type="PROSITE" id="PS50893">
    <property type="entry name" value="ABC_TRANSPORTER_2"/>
    <property type="match status" value="1"/>
</dbReference>
<dbReference type="InterPro" id="IPR003593">
    <property type="entry name" value="AAA+_ATPase"/>
</dbReference>
<dbReference type="GO" id="GO:0005524">
    <property type="term" value="F:ATP binding"/>
    <property type="evidence" value="ECO:0007669"/>
    <property type="project" value="UniProtKB-KW"/>
</dbReference>
<dbReference type="GO" id="GO:0016887">
    <property type="term" value="F:ATP hydrolysis activity"/>
    <property type="evidence" value="ECO:0007669"/>
    <property type="project" value="InterPro"/>
</dbReference>
<organism evidence="4 5">
    <name type="scientific">Neolewinella aurantiaca</name>
    <dbReference type="NCBI Taxonomy" id="2602767"/>
    <lineage>
        <taxon>Bacteria</taxon>
        <taxon>Pseudomonadati</taxon>
        <taxon>Bacteroidota</taxon>
        <taxon>Saprospiria</taxon>
        <taxon>Saprospirales</taxon>
        <taxon>Lewinellaceae</taxon>
        <taxon>Neolewinella</taxon>
    </lineage>
</organism>
<dbReference type="InterPro" id="IPR027417">
    <property type="entry name" value="P-loop_NTPase"/>
</dbReference>
<dbReference type="CDD" id="cd03230">
    <property type="entry name" value="ABC_DR_subfamily_A"/>
    <property type="match status" value="1"/>
</dbReference>
<dbReference type="OrthoDB" id="9785229at2"/>
<comment type="caution">
    <text evidence="4">The sequence shown here is derived from an EMBL/GenBank/DDBJ whole genome shotgun (WGS) entry which is preliminary data.</text>
</comment>
<evidence type="ECO:0000313" key="5">
    <source>
        <dbReference type="Proteomes" id="UP000321907"/>
    </source>
</evidence>